<dbReference type="OrthoDB" id="10069995at2759"/>
<sequence>MTSLGSRMLWESPHSVDTGDERNNFHVISHGTFGQDDSLTHAHDPTDSHRNVMKVKYADGSYSGTDHRGVQFYSQPTGVKGHSELTLSYDVYFAHNFDWVRGGKLPGLWGGTQTCSGHRSAEHCFSTRFMWRGGGDGEVYAYIPHEQYPNYSSWCKNSHIICNDHSGQSIGRGDFVFGKEKWQKLTQYVKLNNVGSHDGVLKVWLDHKLVYHSSSLVFRKHSSIHIDGLFFSTFFGGGDDDWASTADTYTLFRDFRLYDTHMDPAGIAFG</sequence>
<dbReference type="EMBL" id="NEDP02005563">
    <property type="protein sequence ID" value="OWF38553.1"/>
    <property type="molecule type" value="Genomic_DNA"/>
</dbReference>
<organism evidence="2 3">
    <name type="scientific">Mizuhopecten yessoensis</name>
    <name type="common">Japanese scallop</name>
    <name type="synonym">Patinopecten yessoensis</name>
    <dbReference type="NCBI Taxonomy" id="6573"/>
    <lineage>
        <taxon>Eukaryota</taxon>
        <taxon>Metazoa</taxon>
        <taxon>Spiralia</taxon>
        <taxon>Lophotrochozoa</taxon>
        <taxon>Mollusca</taxon>
        <taxon>Bivalvia</taxon>
        <taxon>Autobranchia</taxon>
        <taxon>Pteriomorphia</taxon>
        <taxon>Pectinida</taxon>
        <taxon>Pectinoidea</taxon>
        <taxon>Pectinidae</taxon>
        <taxon>Mizuhopecten</taxon>
    </lineage>
</organism>
<accession>A0A210PPZ6</accession>
<dbReference type="InterPro" id="IPR048958">
    <property type="entry name" value="Polysacc_lyase_14"/>
</dbReference>
<dbReference type="AlphaFoldDB" id="A0A210PPZ6"/>
<reference evidence="2 3" key="1">
    <citation type="journal article" date="2017" name="Nat. Ecol. Evol.">
        <title>Scallop genome provides insights into evolution of bilaterian karyotype and development.</title>
        <authorList>
            <person name="Wang S."/>
            <person name="Zhang J."/>
            <person name="Jiao W."/>
            <person name="Li J."/>
            <person name="Xun X."/>
            <person name="Sun Y."/>
            <person name="Guo X."/>
            <person name="Huan P."/>
            <person name="Dong B."/>
            <person name="Zhang L."/>
            <person name="Hu X."/>
            <person name="Sun X."/>
            <person name="Wang J."/>
            <person name="Zhao C."/>
            <person name="Wang Y."/>
            <person name="Wang D."/>
            <person name="Huang X."/>
            <person name="Wang R."/>
            <person name="Lv J."/>
            <person name="Li Y."/>
            <person name="Zhang Z."/>
            <person name="Liu B."/>
            <person name="Lu W."/>
            <person name="Hui Y."/>
            <person name="Liang J."/>
            <person name="Zhou Z."/>
            <person name="Hou R."/>
            <person name="Li X."/>
            <person name="Liu Y."/>
            <person name="Li H."/>
            <person name="Ning X."/>
            <person name="Lin Y."/>
            <person name="Zhao L."/>
            <person name="Xing Q."/>
            <person name="Dou J."/>
            <person name="Li Y."/>
            <person name="Mao J."/>
            <person name="Guo H."/>
            <person name="Dou H."/>
            <person name="Li T."/>
            <person name="Mu C."/>
            <person name="Jiang W."/>
            <person name="Fu Q."/>
            <person name="Fu X."/>
            <person name="Miao Y."/>
            <person name="Liu J."/>
            <person name="Yu Q."/>
            <person name="Li R."/>
            <person name="Liao H."/>
            <person name="Li X."/>
            <person name="Kong Y."/>
            <person name="Jiang Z."/>
            <person name="Chourrout D."/>
            <person name="Li R."/>
            <person name="Bao Z."/>
        </authorList>
    </citation>
    <scope>NUCLEOTIDE SEQUENCE [LARGE SCALE GENOMIC DNA]</scope>
    <source>
        <strain evidence="2 3">PY_sf001</strain>
    </source>
</reference>
<protein>
    <recommendedName>
        <fullName evidence="1">Polysaccharide lyase 14 domain-containing protein</fullName>
    </recommendedName>
</protein>
<proteinExistence type="predicted"/>
<dbReference type="Gene3D" id="2.60.120.200">
    <property type="match status" value="1"/>
</dbReference>
<dbReference type="Pfam" id="PF21294">
    <property type="entry name" value="Polysacc_lyase_14"/>
    <property type="match status" value="1"/>
</dbReference>
<dbReference type="PANTHER" id="PTHR40124">
    <property type="match status" value="1"/>
</dbReference>
<evidence type="ECO:0000313" key="2">
    <source>
        <dbReference type="EMBL" id="OWF38553.1"/>
    </source>
</evidence>
<name>A0A210PPZ6_MIZYE</name>
<dbReference type="Proteomes" id="UP000242188">
    <property type="component" value="Unassembled WGS sequence"/>
</dbReference>
<keyword evidence="3" id="KW-1185">Reference proteome</keyword>
<dbReference type="PANTHER" id="PTHR40124:SF1">
    <property type="entry name" value="DISAGGREGATASE RELATED REPEAT PROTEIN"/>
    <property type="match status" value="1"/>
</dbReference>
<dbReference type="STRING" id="6573.A0A210PPZ6"/>
<evidence type="ECO:0000259" key="1">
    <source>
        <dbReference type="Pfam" id="PF21294"/>
    </source>
</evidence>
<evidence type="ECO:0000313" key="3">
    <source>
        <dbReference type="Proteomes" id="UP000242188"/>
    </source>
</evidence>
<feature type="domain" description="Polysaccharide lyase 14" evidence="1">
    <location>
        <begin position="47"/>
        <end position="255"/>
    </location>
</feature>
<comment type="caution">
    <text evidence="2">The sequence shown here is derived from an EMBL/GenBank/DDBJ whole genome shotgun (WGS) entry which is preliminary data.</text>
</comment>
<gene>
    <name evidence="2" type="ORF">KP79_PYT23347</name>
</gene>